<sequence>MAHPQKVFPEPYAIKLRRICLAQIVVTVSTLTSTAVLCSCLAVVVKGFN</sequence>
<evidence type="ECO:0000313" key="2">
    <source>
        <dbReference type="Proteomes" id="UP000551709"/>
    </source>
</evidence>
<dbReference type="AlphaFoldDB" id="A0A8T5VDU4"/>
<name>A0A8T5VDU4_9BRAD</name>
<dbReference type="Proteomes" id="UP000551709">
    <property type="component" value="Chromosome"/>
</dbReference>
<organism evidence="1 2">
    <name type="scientific">Bradyrhizobium barranii subsp. apii</name>
    <dbReference type="NCBI Taxonomy" id="2819348"/>
    <lineage>
        <taxon>Bacteria</taxon>
        <taxon>Pseudomonadati</taxon>
        <taxon>Pseudomonadota</taxon>
        <taxon>Alphaproteobacteria</taxon>
        <taxon>Hyphomicrobiales</taxon>
        <taxon>Nitrobacteraceae</taxon>
        <taxon>Bradyrhizobium</taxon>
        <taxon>Bradyrhizobium barranii</taxon>
    </lineage>
</organism>
<proteinExistence type="predicted"/>
<reference evidence="1" key="1">
    <citation type="journal article" date="2017" name="Syst. Appl. Microbiol.">
        <title>Soybeans inoculated with root zone soils of Canadian native legumes harbour diverse and novel Bradyrhizobium spp. that possess agricultural potential.</title>
        <authorList>
            <person name="Bromfield E.S.P."/>
            <person name="Cloutier S."/>
            <person name="Tambong J.T."/>
            <person name="Tran Thi T.V."/>
        </authorList>
    </citation>
    <scope>NUCLEOTIDE SEQUENCE</scope>
    <source>
        <strain evidence="1">1S5</strain>
    </source>
</reference>
<dbReference type="RefSeq" id="WP_166094006.1">
    <property type="nucleotide sequence ID" value="NZ_CP096251.1"/>
</dbReference>
<accession>A0A8T5VDU4</accession>
<protein>
    <submittedName>
        <fullName evidence="1">Uncharacterized protein</fullName>
    </submittedName>
</protein>
<dbReference type="EMBL" id="CP096255">
    <property type="protein sequence ID" value="UPT84603.1"/>
    <property type="molecule type" value="Genomic_DNA"/>
</dbReference>
<reference evidence="1" key="2">
    <citation type="submission" date="2022-04" db="EMBL/GenBank/DDBJ databases">
        <authorList>
            <person name="Bromfield E.S.P."/>
            <person name="Cloutier S."/>
        </authorList>
    </citation>
    <scope>NUCLEOTIDE SEQUENCE</scope>
    <source>
        <strain evidence="1">1S5</strain>
    </source>
</reference>
<gene>
    <name evidence="1" type="ORF">HAP41_0000030140</name>
</gene>
<evidence type="ECO:0000313" key="1">
    <source>
        <dbReference type="EMBL" id="UPT84603.1"/>
    </source>
</evidence>